<proteinExistence type="predicted"/>
<name>A0ABN9QWW3_9DINO</name>
<feature type="region of interest" description="Disordered" evidence="1">
    <location>
        <begin position="51"/>
        <end position="77"/>
    </location>
</feature>
<organism evidence="2 3">
    <name type="scientific">Prorocentrum cordatum</name>
    <dbReference type="NCBI Taxonomy" id="2364126"/>
    <lineage>
        <taxon>Eukaryota</taxon>
        <taxon>Sar</taxon>
        <taxon>Alveolata</taxon>
        <taxon>Dinophyceae</taxon>
        <taxon>Prorocentrales</taxon>
        <taxon>Prorocentraceae</taxon>
        <taxon>Prorocentrum</taxon>
    </lineage>
</organism>
<accession>A0ABN9QWW3</accession>
<evidence type="ECO:0000313" key="2">
    <source>
        <dbReference type="EMBL" id="CAK0810223.1"/>
    </source>
</evidence>
<dbReference type="Proteomes" id="UP001189429">
    <property type="component" value="Unassembled WGS sequence"/>
</dbReference>
<reference evidence="2" key="1">
    <citation type="submission" date="2023-10" db="EMBL/GenBank/DDBJ databases">
        <authorList>
            <person name="Chen Y."/>
            <person name="Shah S."/>
            <person name="Dougan E. K."/>
            <person name="Thang M."/>
            <person name="Chan C."/>
        </authorList>
    </citation>
    <scope>NUCLEOTIDE SEQUENCE [LARGE SCALE GENOMIC DNA]</scope>
</reference>
<gene>
    <name evidence="2" type="ORF">PCOR1329_LOCUS15248</name>
</gene>
<comment type="caution">
    <text evidence="2">The sequence shown here is derived from an EMBL/GenBank/DDBJ whole genome shotgun (WGS) entry which is preliminary data.</text>
</comment>
<keyword evidence="3" id="KW-1185">Reference proteome</keyword>
<protein>
    <submittedName>
        <fullName evidence="2">Uncharacterized protein</fullName>
    </submittedName>
</protein>
<evidence type="ECO:0000256" key="1">
    <source>
        <dbReference type="SAM" id="MobiDB-lite"/>
    </source>
</evidence>
<feature type="region of interest" description="Disordered" evidence="1">
    <location>
        <begin position="123"/>
        <end position="171"/>
    </location>
</feature>
<sequence>MDRIMSCRICGLAREQPRSELLGMVGWAPPSDDRRGFVATMLRDSHRRHLSKVARRNAAPGHGGAKRRRPDSACAGGRPEELAEWFQAPVGRTTVSRSLLELRDARVAQAEVRARRLCTRWVHAPSVRAAPSPDAAAEGGGEEDPFEGPELGTEHRASMASPSWARRRSSF</sequence>
<evidence type="ECO:0000313" key="3">
    <source>
        <dbReference type="Proteomes" id="UP001189429"/>
    </source>
</evidence>
<dbReference type="EMBL" id="CAUYUJ010004596">
    <property type="protein sequence ID" value="CAK0810223.1"/>
    <property type="molecule type" value="Genomic_DNA"/>
</dbReference>